<name>A0A1N7CKL0_9NOCA</name>
<proteinExistence type="predicted"/>
<dbReference type="OrthoDB" id="9768793at2"/>
<evidence type="ECO:0000259" key="3">
    <source>
        <dbReference type="Pfam" id="PF00248"/>
    </source>
</evidence>
<dbReference type="EMBL" id="FTNT01000001">
    <property type="protein sequence ID" value="SIR64156.1"/>
    <property type="molecule type" value="Genomic_DNA"/>
</dbReference>
<keyword evidence="1" id="KW-0560">Oxidoreductase</keyword>
<dbReference type="InterPro" id="IPR023210">
    <property type="entry name" value="NADP_OxRdtase_dom"/>
</dbReference>
<protein>
    <submittedName>
        <fullName evidence="4">Predicted oxidoreductase</fullName>
    </submittedName>
</protein>
<dbReference type="Gene3D" id="3.20.20.100">
    <property type="entry name" value="NADP-dependent oxidoreductase domain"/>
    <property type="match status" value="1"/>
</dbReference>
<feature type="compositionally biased region" description="Basic and acidic residues" evidence="2">
    <location>
        <begin position="1"/>
        <end position="10"/>
    </location>
</feature>
<dbReference type="InterPro" id="IPR036812">
    <property type="entry name" value="NAD(P)_OxRdtase_dom_sf"/>
</dbReference>
<dbReference type="CDD" id="cd19088">
    <property type="entry name" value="AKR_AKR13B1"/>
    <property type="match status" value="1"/>
</dbReference>
<evidence type="ECO:0000256" key="2">
    <source>
        <dbReference type="SAM" id="MobiDB-lite"/>
    </source>
</evidence>
<dbReference type="PANTHER" id="PTHR43625:SF40">
    <property type="entry name" value="ALDO-KETO REDUCTASE YAKC [NADP(+)]"/>
    <property type="match status" value="1"/>
</dbReference>
<evidence type="ECO:0000313" key="4">
    <source>
        <dbReference type="EMBL" id="SIR64156.1"/>
    </source>
</evidence>
<dbReference type="SUPFAM" id="SSF51430">
    <property type="entry name" value="NAD(P)-linked oxidoreductase"/>
    <property type="match status" value="1"/>
</dbReference>
<evidence type="ECO:0000313" key="5">
    <source>
        <dbReference type="Proteomes" id="UP000186218"/>
    </source>
</evidence>
<dbReference type="InterPro" id="IPR050791">
    <property type="entry name" value="Aldo-Keto_reductase"/>
</dbReference>
<keyword evidence="5" id="KW-1185">Reference proteome</keyword>
<sequence length="304" mass="32456">MHDDSAETRPHPGGQADLGNHRVARIGFGAMQLARFRDDPDAGLSVLHRAVELGVDHIDTAEFYGDGFVNDLIRRAIPGDGDVVIATKVGAVPDPDGRLPLKAAQRPHELRQAVEDNLRSLDRETLPVVNLRRLELPPGLLAEGDQDVDLDDQLAEMVALRDEGKIGAIGLSAVTSATIRRALPAGIVCVQNCHNLLDRRLEDGLRLCTDEHIAWVPFFPLGSSFESMSSVTNDPTVVATASAVGATPAQVGLAWLLGRAPDVLLIPGTGDPEHLVANLAAGDLRLDAETTARLDVIGRQSDTT</sequence>
<feature type="region of interest" description="Disordered" evidence="2">
    <location>
        <begin position="1"/>
        <end position="21"/>
    </location>
</feature>
<reference evidence="4 5" key="1">
    <citation type="submission" date="2017-01" db="EMBL/GenBank/DDBJ databases">
        <authorList>
            <person name="Mah S.A."/>
            <person name="Swanson W.J."/>
            <person name="Moy G.W."/>
            <person name="Vacquier V.D."/>
        </authorList>
    </citation>
    <scope>NUCLEOTIDE SEQUENCE [LARGE SCALE GENOMIC DNA]</scope>
    <source>
        <strain evidence="4 5">CPCC 203464</strain>
    </source>
</reference>
<evidence type="ECO:0000256" key="1">
    <source>
        <dbReference type="ARBA" id="ARBA00023002"/>
    </source>
</evidence>
<dbReference type="STRING" id="1344003.SAMN05445060_0201"/>
<dbReference type="GO" id="GO:0005737">
    <property type="term" value="C:cytoplasm"/>
    <property type="evidence" value="ECO:0007669"/>
    <property type="project" value="TreeGrafter"/>
</dbReference>
<accession>A0A1N7CKL0</accession>
<dbReference type="PANTHER" id="PTHR43625">
    <property type="entry name" value="AFLATOXIN B1 ALDEHYDE REDUCTASE"/>
    <property type="match status" value="1"/>
</dbReference>
<dbReference type="AlphaFoldDB" id="A0A1N7CKL0"/>
<dbReference type="RefSeq" id="WP_076475712.1">
    <property type="nucleotide sequence ID" value="NZ_FTNT01000001.1"/>
</dbReference>
<dbReference type="Pfam" id="PF00248">
    <property type="entry name" value="Aldo_ket_red"/>
    <property type="match status" value="1"/>
</dbReference>
<dbReference type="Proteomes" id="UP000186218">
    <property type="component" value="Unassembled WGS sequence"/>
</dbReference>
<organism evidence="4 5">
    <name type="scientific">Williamsia sterculiae</name>
    <dbReference type="NCBI Taxonomy" id="1344003"/>
    <lineage>
        <taxon>Bacteria</taxon>
        <taxon>Bacillati</taxon>
        <taxon>Actinomycetota</taxon>
        <taxon>Actinomycetes</taxon>
        <taxon>Mycobacteriales</taxon>
        <taxon>Nocardiaceae</taxon>
        <taxon>Williamsia</taxon>
    </lineage>
</organism>
<dbReference type="GO" id="GO:0016491">
    <property type="term" value="F:oxidoreductase activity"/>
    <property type="evidence" value="ECO:0007669"/>
    <property type="project" value="UniProtKB-KW"/>
</dbReference>
<gene>
    <name evidence="4" type="ORF">SAMN05445060_0201</name>
</gene>
<feature type="domain" description="NADP-dependent oxidoreductase" evidence="3">
    <location>
        <begin position="25"/>
        <end position="296"/>
    </location>
</feature>